<dbReference type="RefSeq" id="WP_114747123.1">
    <property type="nucleotide sequence ID" value="NZ_QQAY01000021.1"/>
</dbReference>
<accession>A0A370G0W8</accession>
<dbReference type="SMART" id="SM00530">
    <property type="entry name" value="HTH_XRE"/>
    <property type="match status" value="1"/>
</dbReference>
<protein>
    <submittedName>
        <fullName evidence="3">Helix-turn-helix protein</fullName>
    </submittedName>
</protein>
<dbReference type="InterPro" id="IPR010982">
    <property type="entry name" value="Lambda_DNA-bd_dom_sf"/>
</dbReference>
<evidence type="ECO:0000313" key="3">
    <source>
        <dbReference type="EMBL" id="RDI37527.1"/>
    </source>
</evidence>
<dbReference type="PANTHER" id="PTHR46558:SF4">
    <property type="entry name" value="DNA-BIDING PHAGE PROTEIN"/>
    <property type="match status" value="1"/>
</dbReference>
<dbReference type="SUPFAM" id="SSF47413">
    <property type="entry name" value="lambda repressor-like DNA-binding domains"/>
    <property type="match status" value="1"/>
</dbReference>
<dbReference type="EMBL" id="QQAY01000021">
    <property type="protein sequence ID" value="RDI37527.1"/>
    <property type="molecule type" value="Genomic_DNA"/>
</dbReference>
<dbReference type="Pfam" id="PF12844">
    <property type="entry name" value="HTH_19"/>
    <property type="match status" value="1"/>
</dbReference>
<name>A0A370G0W8_9BACI</name>
<gene>
    <name evidence="3" type="ORF">DFR59_12124</name>
</gene>
<dbReference type="PROSITE" id="PS50943">
    <property type="entry name" value="HTH_CROC1"/>
    <property type="match status" value="1"/>
</dbReference>
<dbReference type="GO" id="GO:0003677">
    <property type="term" value="F:DNA binding"/>
    <property type="evidence" value="ECO:0007669"/>
    <property type="project" value="UniProtKB-KW"/>
</dbReference>
<dbReference type="Gene3D" id="1.10.260.40">
    <property type="entry name" value="lambda repressor-like DNA-binding domains"/>
    <property type="match status" value="1"/>
</dbReference>
<keyword evidence="4" id="KW-1185">Reference proteome</keyword>
<organism evidence="3 4">
    <name type="scientific">Falsibacillus pallidus</name>
    <dbReference type="NCBI Taxonomy" id="493781"/>
    <lineage>
        <taxon>Bacteria</taxon>
        <taxon>Bacillati</taxon>
        <taxon>Bacillota</taxon>
        <taxon>Bacilli</taxon>
        <taxon>Bacillales</taxon>
        <taxon>Bacillaceae</taxon>
        <taxon>Falsibacillus</taxon>
    </lineage>
</organism>
<keyword evidence="1" id="KW-0238">DNA-binding</keyword>
<dbReference type="InterPro" id="IPR001387">
    <property type="entry name" value="Cro/C1-type_HTH"/>
</dbReference>
<evidence type="ECO:0000313" key="4">
    <source>
        <dbReference type="Proteomes" id="UP000255326"/>
    </source>
</evidence>
<dbReference type="PANTHER" id="PTHR46558">
    <property type="entry name" value="TRACRIPTIONAL REGULATORY PROTEIN-RELATED-RELATED"/>
    <property type="match status" value="1"/>
</dbReference>
<proteinExistence type="predicted"/>
<evidence type="ECO:0000256" key="1">
    <source>
        <dbReference type="ARBA" id="ARBA00023125"/>
    </source>
</evidence>
<feature type="domain" description="HTH cro/C1-type" evidence="2">
    <location>
        <begin position="8"/>
        <end position="63"/>
    </location>
</feature>
<evidence type="ECO:0000259" key="2">
    <source>
        <dbReference type="PROSITE" id="PS50943"/>
    </source>
</evidence>
<sequence length="110" mass="12867">MSEFGNLLKSLRREHKITQRRLAELIGIDFTYISKIENGSMEPPAEDKIIKMAELFEENPEAMLLAAKKVPSTFRKTITENKNVPMFLRSADRLTQEQWERIKKVVDEEE</sequence>
<comment type="caution">
    <text evidence="3">The sequence shown here is derived from an EMBL/GenBank/DDBJ whole genome shotgun (WGS) entry which is preliminary data.</text>
</comment>
<reference evidence="3 4" key="1">
    <citation type="submission" date="2018-07" db="EMBL/GenBank/DDBJ databases">
        <title>Genomic Encyclopedia of Type Strains, Phase IV (KMG-IV): sequencing the most valuable type-strain genomes for metagenomic binning, comparative biology and taxonomic classification.</title>
        <authorList>
            <person name="Goeker M."/>
        </authorList>
    </citation>
    <scope>NUCLEOTIDE SEQUENCE [LARGE SCALE GENOMIC DNA]</scope>
    <source>
        <strain evidence="3 4">DSM 25281</strain>
    </source>
</reference>
<dbReference type="Proteomes" id="UP000255326">
    <property type="component" value="Unassembled WGS sequence"/>
</dbReference>
<dbReference type="OrthoDB" id="72638at2"/>
<dbReference type="AlphaFoldDB" id="A0A370G0W8"/>
<dbReference type="CDD" id="cd00093">
    <property type="entry name" value="HTH_XRE"/>
    <property type="match status" value="1"/>
</dbReference>